<reference evidence="9 10" key="1">
    <citation type="journal article" date="2014" name="PLoS Genet.">
        <title>Analysis of the Phlebiopsis gigantea genome, transcriptome and secretome provides insight into its pioneer colonization strategies of wood.</title>
        <authorList>
            <person name="Hori C."/>
            <person name="Ishida T."/>
            <person name="Igarashi K."/>
            <person name="Samejima M."/>
            <person name="Suzuki H."/>
            <person name="Master E."/>
            <person name="Ferreira P."/>
            <person name="Ruiz-Duenas F.J."/>
            <person name="Held B."/>
            <person name="Canessa P."/>
            <person name="Larrondo L.F."/>
            <person name="Schmoll M."/>
            <person name="Druzhinina I.S."/>
            <person name="Kubicek C.P."/>
            <person name="Gaskell J.A."/>
            <person name="Kersten P."/>
            <person name="St John F."/>
            <person name="Glasner J."/>
            <person name="Sabat G."/>
            <person name="Splinter BonDurant S."/>
            <person name="Syed K."/>
            <person name="Yadav J."/>
            <person name="Mgbeahuruike A.C."/>
            <person name="Kovalchuk A."/>
            <person name="Asiegbu F.O."/>
            <person name="Lackner G."/>
            <person name="Hoffmeister D."/>
            <person name="Rencoret J."/>
            <person name="Gutierrez A."/>
            <person name="Sun H."/>
            <person name="Lindquist E."/>
            <person name="Barry K."/>
            <person name="Riley R."/>
            <person name="Grigoriev I.V."/>
            <person name="Henrissat B."/>
            <person name="Kues U."/>
            <person name="Berka R.M."/>
            <person name="Martinez A.T."/>
            <person name="Covert S.F."/>
            <person name="Blanchette R.A."/>
            <person name="Cullen D."/>
        </authorList>
    </citation>
    <scope>NUCLEOTIDE SEQUENCE [LARGE SCALE GENOMIC DNA]</scope>
    <source>
        <strain evidence="9 10">11061_1 CR5-6</strain>
    </source>
</reference>
<evidence type="ECO:0000256" key="4">
    <source>
        <dbReference type="ARBA" id="ARBA00022989"/>
    </source>
</evidence>
<dbReference type="PROSITE" id="PS50850">
    <property type="entry name" value="MFS"/>
    <property type="match status" value="1"/>
</dbReference>
<dbReference type="PANTHER" id="PTHR42718:SF9">
    <property type="entry name" value="MAJOR FACILITATOR SUPERFAMILY MULTIDRUG TRANSPORTER MFSC"/>
    <property type="match status" value="1"/>
</dbReference>
<dbReference type="AlphaFoldDB" id="A0A0C3PTX0"/>
<dbReference type="HOGENOM" id="CLU_000960_27_0_1"/>
<feature type="transmembrane region" description="Helical" evidence="7">
    <location>
        <begin position="439"/>
        <end position="461"/>
    </location>
</feature>
<organism evidence="9 10">
    <name type="scientific">Phlebiopsis gigantea (strain 11061_1 CR5-6)</name>
    <name type="common">White-rot fungus</name>
    <name type="synonym">Peniophora gigantea</name>
    <dbReference type="NCBI Taxonomy" id="745531"/>
    <lineage>
        <taxon>Eukaryota</taxon>
        <taxon>Fungi</taxon>
        <taxon>Dikarya</taxon>
        <taxon>Basidiomycota</taxon>
        <taxon>Agaricomycotina</taxon>
        <taxon>Agaricomycetes</taxon>
        <taxon>Polyporales</taxon>
        <taxon>Phanerochaetaceae</taxon>
        <taxon>Phlebiopsis</taxon>
    </lineage>
</organism>
<dbReference type="OrthoDB" id="5086884at2759"/>
<feature type="transmembrane region" description="Helical" evidence="7">
    <location>
        <begin position="494"/>
        <end position="514"/>
    </location>
</feature>
<feature type="transmembrane region" description="Helical" evidence="7">
    <location>
        <begin position="63"/>
        <end position="82"/>
    </location>
</feature>
<dbReference type="Gene3D" id="1.20.1720.10">
    <property type="entry name" value="Multidrug resistance protein D"/>
    <property type="match status" value="1"/>
</dbReference>
<feature type="transmembrane region" description="Helical" evidence="7">
    <location>
        <begin position="373"/>
        <end position="394"/>
    </location>
</feature>
<feature type="transmembrane region" description="Helical" evidence="7">
    <location>
        <begin position="218"/>
        <end position="238"/>
    </location>
</feature>
<keyword evidence="2" id="KW-0813">Transport</keyword>
<dbReference type="Gene3D" id="1.20.1250.20">
    <property type="entry name" value="MFS general substrate transporter like domains"/>
    <property type="match status" value="1"/>
</dbReference>
<proteinExistence type="predicted"/>
<evidence type="ECO:0000259" key="8">
    <source>
        <dbReference type="PROSITE" id="PS50850"/>
    </source>
</evidence>
<evidence type="ECO:0000313" key="9">
    <source>
        <dbReference type="EMBL" id="KIP11053.1"/>
    </source>
</evidence>
<comment type="subcellular location">
    <subcellularLocation>
        <location evidence="1">Membrane</location>
        <topology evidence="1">Multi-pass membrane protein</topology>
    </subcellularLocation>
</comment>
<feature type="region of interest" description="Disordered" evidence="6">
    <location>
        <begin position="525"/>
        <end position="553"/>
    </location>
</feature>
<keyword evidence="4 7" id="KW-1133">Transmembrane helix</keyword>
<dbReference type="Proteomes" id="UP000053257">
    <property type="component" value="Unassembled WGS sequence"/>
</dbReference>
<evidence type="ECO:0000256" key="6">
    <source>
        <dbReference type="SAM" id="MobiDB-lite"/>
    </source>
</evidence>
<evidence type="ECO:0000313" key="10">
    <source>
        <dbReference type="Proteomes" id="UP000053257"/>
    </source>
</evidence>
<keyword evidence="3 7" id="KW-0812">Transmembrane</keyword>
<sequence length="553" mass="59604">MAVKQRESTLSEKPRYIVVERSLLNQIILVATCTTAMILNTGSSSAAAIALPTIGDKLHIVEYKLQWILSAYALSAGCLLLLFGRLADLYGRKLVFLFGVLCLAVFSLGCGFAHNEITIDVLRGLQGIGGAAVVPAALGILAHAFPPSRARAIAFSTFAAGAPMGGAIGSVIGGVLTQLTGATWCSVFFLFAGLGAACFVAGLMVIDKDTPSTEKDRRVDWLGAFLVTAGLVLIVFVLSDGSIAPNGFATSYIIAFIVIGVILLIMFIFWQHYLEKIHDDPEAAALAIDKWWTPPPLMKLSIWTRMRGRMAVMLWIAFLEWCSFFSWQLWVQLYYQNFLHLTPVLTMVRLLPMFVTGMVCNLIVALVVGRVDVVFLIVAGTALTATANLLFAVINVSSPYWAFGFPSAILSVFGADFVFAAGTLFVAKISLPHEQSLGGALFQTMTQLGSSFGLSITTIIYNSVLTNESKTFGVAVNKSGTNAPRSAQLDAYKAAMWGGFAFGIIGAVLAALFLRHVGIVGHQKEDDIPDEERTAHVPEGDAQREEKGAEERQ</sequence>
<feature type="transmembrane region" description="Helical" evidence="7">
    <location>
        <begin position="94"/>
        <end position="114"/>
    </location>
</feature>
<dbReference type="GO" id="GO:0022857">
    <property type="term" value="F:transmembrane transporter activity"/>
    <property type="evidence" value="ECO:0007669"/>
    <property type="project" value="InterPro"/>
</dbReference>
<feature type="transmembrane region" description="Helical" evidence="7">
    <location>
        <begin position="23"/>
        <end position="51"/>
    </location>
</feature>
<evidence type="ECO:0000256" key="2">
    <source>
        <dbReference type="ARBA" id="ARBA00022448"/>
    </source>
</evidence>
<dbReference type="EMBL" id="KN840449">
    <property type="protein sequence ID" value="KIP11053.1"/>
    <property type="molecule type" value="Genomic_DNA"/>
</dbReference>
<keyword evidence="10" id="KW-1185">Reference proteome</keyword>
<evidence type="ECO:0000256" key="5">
    <source>
        <dbReference type="ARBA" id="ARBA00023136"/>
    </source>
</evidence>
<dbReference type="GO" id="GO:0016020">
    <property type="term" value="C:membrane"/>
    <property type="evidence" value="ECO:0007669"/>
    <property type="project" value="UniProtKB-SubCell"/>
</dbReference>
<protein>
    <recommendedName>
        <fullName evidence="8">Major facilitator superfamily (MFS) profile domain-containing protein</fullName>
    </recommendedName>
</protein>
<feature type="transmembrane region" description="Helical" evidence="7">
    <location>
        <begin position="181"/>
        <end position="206"/>
    </location>
</feature>
<evidence type="ECO:0000256" key="3">
    <source>
        <dbReference type="ARBA" id="ARBA00022692"/>
    </source>
</evidence>
<dbReference type="SUPFAM" id="SSF103473">
    <property type="entry name" value="MFS general substrate transporter"/>
    <property type="match status" value="2"/>
</dbReference>
<dbReference type="STRING" id="745531.A0A0C3PTX0"/>
<dbReference type="InterPro" id="IPR011701">
    <property type="entry name" value="MFS"/>
</dbReference>
<keyword evidence="5 7" id="KW-0472">Membrane</keyword>
<evidence type="ECO:0000256" key="1">
    <source>
        <dbReference type="ARBA" id="ARBA00004141"/>
    </source>
</evidence>
<dbReference type="PANTHER" id="PTHR42718">
    <property type="entry name" value="MAJOR FACILITATOR SUPERFAMILY MULTIDRUG TRANSPORTER MFSC"/>
    <property type="match status" value="1"/>
</dbReference>
<accession>A0A0C3PTX0</accession>
<feature type="transmembrane region" description="Helical" evidence="7">
    <location>
        <begin position="250"/>
        <end position="270"/>
    </location>
</feature>
<gene>
    <name evidence="9" type="ORF">PHLGIDRAFT_173914</name>
</gene>
<feature type="domain" description="Major facilitator superfamily (MFS) profile" evidence="8">
    <location>
        <begin position="28"/>
        <end position="518"/>
    </location>
</feature>
<feature type="transmembrane region" description="Helical" evidence="7">
    <location>
        <begin position="126"/>
        <end position="145"/>
    </location>
</feature>
<feature type="transmembrane region" description="Helical" evidence="7">
    <location>
        <begin position="310"/>
        <end position="330"/>
    </location>
</feature>
<dbReference type="Pfam" id="PF07690">
    <property type="entry name" value="MFS_1"/>
    <property type="match status" value="2"/>
</dbReference>
<dbReference type="InterPro" id="IPR020846">
    <property type="entry name" value="MFS_dom"/>
</dbReference>
<evidence type="ECO:0000256" key="7">
    <source>
        <dbReference type="SAM" id="Phobius"/>
    </source>
</evidence>
<name>A0A0C3PTX0_PHLG1</name>
<feature type="transmembrane region" description="Helical" evidence="7">
    <location>
        <begin position="152"/>
        <end position="175"/>
    </location>
</feature>
<feature type="transmembrane region" description="Helical" evidence="7">
    <location>
        <begin position="350"/>
        <end position="368"/>
    </location>
</feature>
<dbReference type="InterPro" id="IPR036259">
    <property type="entry name" value="MFS_trans_sf"/>
</dbReference>
<feature type="transmembrane region" description="Helical" evidence="7">
    <location>
        <begin position="400"/>
        <end position="427"/>
    </location>
</feature>